<evidence type="ECO:0000256" key="4">
    <source>
        <dbReference type="ARBA" id="ARBA00022475"/>
    </source>
</evidence>
<dbReference type="PANTHER" id="PTHR38831:SF1">
    <property type="entry name" value="TYPE II SECRETION SYSTEM PROTEIN K-RELATED"/>
    <property type="match status" value="1"/>
</dbReference>
<dbReference type="GO" id="GO:0005886">
    <property type="term" value="C:plasma membrane"/>
    <property type="evidence" value="ECO:0007669"/>
    <property type="project" value="UniProtKB-SubCell"/>
</dbReference>
<dbReference type="RefSeq" id="WP_027226871.1">
    <property type="nucleotide sequence ID" value="NZ_CP017601.1"/>
</dbReference>
<name>A0A2S6EZ56_LEGPN</name>
<dbReference type="SUPFAM" id="SSF158544">
    <property type="entry name" value="GspK insert domain-like"/>
    <property type="match status" value="1"/>
</dbReference>
<comment type="caution">
    <text evidence="13">The sequence shown here is derived from an EMBL/GenBank/DDBJ whole genome shotgun (WGS) entry which is preliminary data.</text>
</comment>
<keyword evidence="7" id="KW-0653">Protein transport</keyword>
<dbReference type="InterPro" id="IPR049031">
    <property type="entry name" value="T2SSK_SAM-like_1st"/>
</dbReference>
<organism evidence="13 14">
    <name type="scientific">Legionella pneumophila</name>
    <dbReference type="NCBI Taxonomy" id="446"/>
    <lineage>
        <taxon>Bacteria</taxon>
        <taxon>Pseudomonadati</taxon>
        <taxon>Pseudomonadota</taxon>
        <taxon>Gammaproteobacteria</taxon>
        <taxon>Legionellales</taxon>
        <taxon>Legionellaceae</taxon>
        <taxon>Legionella</taxon>
    </lineage>
</organism>
<dbReference type="Pfam" id="PF03934">
    <property type="entry name" value="T2SSK"/>
    <property type="match status" value="1"/>
</dbReference>
<keyword evidence="9 10" id="KW-0472">Membrane</keyword>
<evidence type="ECO:0000256" key="9">
    <source>
        <dbReference type="ARBA" id="ARBA00023136"/>
    </source>
</evidence>
<comment type="subcellular location">
    <subcellularLocation>
        <location evidence="1 10">Cell inner membrane</location>
    </subcellularLocation>
</comment>
<evidence type="ECO:0000259" key="12">
    <source>
        <dbReference type="Pfam" id="PF21687"/>
    </source>
</evidence>
<evidence type="ECO:0000256" key="3">
    <source>
        <dbReference type="ARBA" id="ARBA00022448"/>
    </source>
</evidence>
<dbReference type="PIRSF" id="PIRSF002786">
    <property type="entry name" value="XcpX"/>
    <property type="match status" value="1"/>
</dbReference>
<feature type="domain" description="T2SS protein K second SAM-like" evidence="11">
    <location>
        <begin position="220"/>
        <end position="266"/>
    </location>
</feature>
<keyword evidence="4 10" id="KW-1003">Cell membrane</keyword>
<dbReference type="Pfam" id="PF21687">
    <property type="entry name" value="T2SSK_1st"/>
    <property type="match status" value="1"/>
</dbReference>
<dbReference type="OrthoDB" id="9788973at2"/>
<evidence type="ECO:0000313" key="14">
    <source>
        <dbReference type="Proteomes" id="UP000239239"/>
    </source>
</evidence>
<evidence type="ECO:0000256" key="5">
    <source>
        <dbReference type="ARBA" id="ARBA00022519"/>
    </source>
</evidence>
<dbReference type="PANTHER" id="PTHR38831">
    <property type="entry name" value="TYPE II SECRETION SYSTEM PROTEIN K"/>
    <property type="match status" value="1"/>
</dbReference>
<dbReference type="NCBIfam" id="NF037980">
    <property type="entry name" value="T2SS_GspK"/>
    <property type="match status" value="1"/>
</dbReference>
<dbReference type="InterPro" id="IPR049179">
    <property type="entry name" value="T2SSK_SAM-like_2nd"/>
</dbReference>
<evidence type="ECO:0000256" key="8">
    <source>
        <dbReference type="ARBA" id="ARBA00022989"/>
    </source>
</evidence>
<evidence type="ECO:0000256" key="6">
    <source>
        <dbReference type="ARBA" id="ARBA00022692"/>
    </source>
</evidence>
<reference evidence="13 14" key="1">
    <citation type="submission" date="2018-02" db="EMBL/GenBank/DDBJ databases">
        <title>Draft genome sequences of four Legionella pneumophila clinical strains isolated in Ontario.</title>
        <authorList>
            <person name="Fortuna A."/>
            <person name="Ramnarine R."/>
            <person name="Li A."/>
            <person name="Frantz C."/>
            <person name="Mallo G."/>
        </authorList>
    </citation>
    <scope>NUCLEOTIDE SEQUENCE [LARGE SCALE GENOMIC DNA]</scope>
    <source>
        <strain evidence="13 14">LG61</strain>
    </source>
</reference>
<evidence type="ECO:0000256" key="10">
    <source>
        <dbReference type="PIRNR" id="PIRNR002786"/>
    </source>
</evidence>
<evidence type="ECO:0000256" key="7">
    <source>
        <dbReference type="ARBA" id="ARBA00022927"/>
    </source>
</evidence>
<dbReference type="Gene3D" id="3.30.1300.30">
    <property type="entry name" value="GSPII I/J protein-like"/>
    <property type="match status" value="1"/>
</dbReference>
<dbReference type="InterPro" id="IPR038072">
    <property type="entry name" value="GspK_central_sf"/>
</dbReference>
<dbReference type="Proteomes" id="UP000239239">
    <property type="component" value="Unassembled WGS sequence"/>
</dbReference>
<feature type="domain" description="T2SS protein K first SAM-like" evidence="12">
    <location>
        <begin position="114"/>
        <end position="216"/>
    </location>
</feature>
<keyword evidence="8" id="KW-1133">Transmembrane helix</keyword>
<keyword evidence="5 10" id="KW-0997">Cell inner membrane</keyword>
<evidence type="ECO:0000259" key="11">
    <source>
        <dbReference type="Pfam" id="PF03934"/>
    </source>
</evidence>
<dbReference type="InterPro" id="IPR005628">
    <property type="entry name" value="GspK"/>
</dbReference>
<dbReference type="AlphaFoldDB" id="A0A2S6EZ56"/>
<keyword evidence="3 10" id="KW-0813">Transport</keyword>
<protein>
    <recommendedName>
        <fullName evidence="10">Type II secretion system protein K</fullName>
    </recommendedName>
</protein>
<gene>
    <name evidence="13" type="ORF">C3928_06800</name>
</gene>
<dbReference type="Gene3D" id="1.10.40.60">
    <property type="entry name" value="EpsJ-like"/>
    <property type="match status" value="2"/>
</dbReference>
<keyword evidence="6" id="KW-0812">Transmembrane</keyword>
<comment type="similarity">
    <text evidence="2 10">Belongs to the GSP K family.</text>
</comment>
<evidence type="ECO:0000313" key="13">
    <source>
        <dbReference type="EMBL" id="PPK30468.1"/>
    </source>
</evidence>
<evidence type="ECO:0000256" key="1">
    <source>
        <dbReference type="ARBA" id="ARBA00004533"/>
    </source>
</evidence>
<accession>A0A2S6EZ56</accession>
<dbReference type="GO" id="GO:0009306">
    <property type="term" value="P:protein secretion"/>
    <property type="evidence" value="ECO:0007669"/>
    <property type="project" value="InterPro"/>
</dbReference>
<dbReference type="EMBL" id="PQWY01000011">
    <property type="protein sequence ID" value="PPK30468.1"/>
    <property type="molecule type" value="Genomic_DNA"/>
</dbReference>
<proteinExistence type="inferred from homology"/>
<evidence type="ECO:0000256" key="2">
    <source>
        <dbReference type="ARBA" id="ARBA00007246"/>
    </source>
</evidence>
<sequence>MSMSSSRPKSVATLKIQGSALLTALFIMTLVAIVATAMSTRLQQDIYRTRLVITQDKLYLASQAVTFWALNELLDKNNRFSKTNQLGMVAQYPKNMESIYNQVQLSGGLFDLQARFNLNNLVEKKSIPTLMHLISHVYSKATSRERANIALGVKHWLLAYDLGRGEDLYTSYYLSQKPPYYPSHQLIKSKSEFRLIKDVSAPVYLALDPFITALPESTSININTAPKQILMSLGDGLSDSQANELITARGEHGITDLKEINELLKKFNIPSDQITIQSQYYLSVAYAKNDEFSLVVYSLLKRSRDRKGKLITSVIRESINNF</sequence>